<organism evidence="1 2">
    <name type="scientific">Panagrolaimus sp. PS1159</name>
    <dbReference type="NCBI Taxonomy" id="55785"/>
    <lineage>
        <taxon>Eukaryota</taxon>
        <taxon>Metazoa</taxon>
        <taxon>Ecdysozoa</taxon>
        <taxon>Nematoda</taxon>
        <taxon>Chromadorea</taxon>
        <taxon>Rhabditida</taxon>
        <taxon>Tylenchina</taxon>
        <taxon>Panagrolaimomorpha</taxon>
        <taxon>Panagrolaimoidea</taxon>
        <taxon>Panagrolaimidae</taxon>
        <taxon>Panagrolaimus</taxon>
    </lineage>
</organism>
<name>A0AC35GNE1_9BILA</name>
<protein>
    <submittedName>
        <fullName evidence="2">MATH domain-containing protein</fullName>
    </submittedName>
</protein>
<sequence length="144" mass="17231">MNAQQEIQFKITFSADEILQPFSYEKDNEYEFTCSFPATFEKFPCIRPSPEFWYNGIQWQCRLFKKDDDKLWIDFQIIQNPMLKNFDAEFEIFEKYGQNPGLKLYKVSHKFCPDSFCSDAVSIKSLRNFPEKFEVEIVPNIKFV</sequence>
<accession>A0AC35GNE1</accession>
<reference evidence="2" key="1">
    <citation type="submission" date="2022-11" db="UniProtKB">
        <authorList>
            <consortium name="WormBaseParasite"/>
        </authorList>
    </citation>
    <scope>IDENTIFICATION</scope>
</reference>
<dbReference type="Proteomes" id="UP000887580">
    <property type="component" value="Unplaced"/>
</dbReference>
<proteinExistence type="predicted"/>
<dbReference type="WBParaSite" id="PS1159_v2.g6822.t1">
    <property type="protein sequence ID" value="PS1159_v2.g6822.t1"/>
    <property type="gene ID" value="PS1159_v2.g6822"/>
</dbReference>
<evidence type="ECO:0000313" key="2">
    <source>
        <dbReference type="WBParaSite" id="PS1159_v2.g6822.t1"/>
    </source>
</evidence>
<evidence type="ECO:0000313" key="1">
    <source>
        <dbReference type="Proteomes" id="UP000887580"/>
    </source>
</evidence>